<dbReference type="EMBL" id="VIVK01000001">
    <property type="protein sequence ID" value="TWD79392.1"/>
    <property type="molecule type" value="Genomic_DNA"/>
</dbReference>
<organism evidence="2 3">
    <name type="scientific">Kribbella amoyensis</name>
    <dbReference type="NCBI Taxonomy" id="996641"/>
    <lineage>
        <taxon>Bacteria</taxon>
        <taxon>Bacillati</taxon>
        <taxon>Actinomycetota</taxon>
        <taxon>Actinomycetes</taxon>
        <taxon>Propionibacteriales</taxon>
        <taxon>Kribbellaceae</taxon>
        <taxon>Kribbella</taxon>
    </lineage>
</organism>
<proteinExistence type="predicted"/>
<feature type="compositionally biased region" description="Polar residues" evidence="1">
    <location>
        <begin position="81"/>
        <end position="90"/>
    </location>
</feature>
<dbReference type="AlphaFoldDB" id="A0A561BKV1"/>
<dbReference type="Proteomes" id="UP000318380">
    <property type="component" value="Unassembled WGS sequence"/>
</dbReference>
<feature type="region of interest" description="Disordered" evidence="1">
    <location>
        <begin position="1"/>
        <end position="91"/>
    </location>
</feature>
<keyword evidence="3" id="KW-1185">Reference proteome</keyword>
<feature type="region of interest" description="Disordered" evidence="1">
    <location>
        <begin position="117"/>
        <end position="139"/>
    </location>
</feature>
<evidence type="ECO:0000313" key="3">
    <source>
        <dbReference type="Proteomes" id="UP000318380"/>
    </source>
</evidence>
<gene>
    <name evidence="2" type="ORF">FB561_0450</name>
</gene>
<feature type="compositionally biased region" description="Acidic residues" evidence="1">
    <location>
        <begin position="121"/>
        <end position="134"/>
    </location>
</feature>
<name>A0A561BKV1_9ACTN</name>
<reference evidence="2 3" key="1">
    <citation type="submission" date="2019-06" db="EMBL/GenBank/DDBJ databases">
        <title>Sequencing the genomes of 1000 actinobacteria strains.</title>
        <authorList>
            <person name="Klenk H.-P."/>
        </authorList>
    </citation>
    <scope>NUCLEOTIDE SEQUENCE [LARGE SCALE GENOMIC DNA]</scope>
    <source>
        <strain evidence="2 3">DSM 24683</strain>
    </source>
</reference>
<evidence type="ECO:0000256" key="1">
    <source>
        <dbReference type="SAM" id="MobiDB-lite"/>
    </source>
</evidence>
<accession>A0A561BKV1</accession>
<protein>
    <submittedName>
        <fullName evidence="2">Uncharacterized protein</fullName>
    </submittedName>
</protein>
<dbReference type="OrthoDB" id="9153660at2"/>
<dbReference type="RefSeq" id="WP_145802491.1">
    <property type="nucleotide sequence ID" value="NZ_VIVK01000001.1"/>
</dbReference>
<evidence type="ECO:0000313" key="2">
    <source>
        <dbReference type="EMBL" id="TWD79392.1"/>
    </source>
</evidence>
<comment type="caution">
    <text evidence="2">The sequence shown here is derived from an EMBL/GenBank/DDBJ whole genome shotgun (WGS) entry which is preliminary data.</text>
</comment>
<sequence>MPWATESPPIGWNATQPIPDAQQASAPWDDATLSSTAEWNAPSPEYGASPTFGPGVFPATADEGPWQTVGADGWMSPNPYPSSSAGSTRYWTPLPQQAAGADEGVLERLAKVEAVLTDLRDEPEAEPADLGPEELFDRLDDPGVLGRLAERLYPSVRRRLRAELLIDRERHGALRDLR</sequence>